<dbReference type="KEGG" id="daur:Daura_21800"/>
<comment type="function">
    <text evidence="1">NDH-1 shuttles electrons from NADH, via FMN and iron-sulfur (Fe-S) centers, to quinones in the respiratory chain. Couples the redox reaction to proton translocation (for every two electrons transferred, four hydrogen ions are translocated across the cytoplasmic membrane), and thus conserves the redox energy in a proton gradient.</text>
</comment>
<dbReference type="RefSeq" id="WP_052388443.1">
    <property type="nucleotide sequence ID" value="NZ_CP073767.1"/>
</dbReference>
<keyword evidence="1" id="KW-1133">Transmembrane helix</keyword>
<evidence type="ECO:0000256" key="1">
    <source>
        <dbReference type="RuleBase" id="RU004429"/>
    </source>
</evidence>
<feature type="transmembrane region" description="Helical" evidence="1">
    <location>
        <begin position="138"/>
        <end position="158"/>
    </location>
</feature>
<keyword evidence="1" id="KW-1003">Cell membrane</keyword>
<keyword evidence="1" id="KW-0874">Quinone</keyword>
<organism evidence="2 3">
    <name type="scientific">Dactylosporangium aurantiacum</name>
    <dbReference type="NCBI Taxonomy" id="35754"/>
    <lineage>
        <taxon>Bacteria</taxon>
        <taxon>Bacillati</taxon>
        <taxon>Actinomycetota</taxon>
        <taxon>Actinomycetes</taxon>
        <taxon>Micromonosporales</taxon>
        <taxon>Micromonosporaceae</taxon>
        <taxon>Dactylosporangium</taxon>
    </lineage>
</organism>
<dbReference type="EC" id="7.1.1.-" evidence="1"/>
<dbReference type="Gene3D" id="1.20.120.1200">
    <property type="entry name" value="NADH-ubiquinone/plastoquinone oxidoreductase chain 6, subunit NuoJ"/>
    <property type="match status" value="1"/>
</dbReference>
<evidence type="ECO:0000313" key="3">
    <source>
        <dbReference type="Proteomes" id="UP001058003"/>
    </source>
</evidence>
<name>A0A9Q9ITB4_9ACTN</name>
<comment type="caution">
    <text evidence="1">Lacks conserved residue(s) required for the propagation of feature annotation.</text>
</comment>
<feature type="transmembrane region" description="Helical" evidence="1">
    <location>
        <begin position="54"/>
        <end position="74"/>
    </location>
</feature>
<dbReference type="Pfam" id="PF00499">
    <property type="entry name" value="Oxidored_q3"/>
    <property type="match status" value="1"/>
</dbReference>
<comment type="subcellular location">
    <subcellularLocation>
        <location evidence="1">Cell membrane</location>
        <topology evidence="1">Multi-pass membrane protein</topology>
    </subcellularLocation>
</comment>
<comment type="similarity">
    <text evidence="1">Belongs to the complex I subunit 6 family.</text>
</comment>
<dbReference type="Proteomes" id="UP001058003">
    <property type="component" value="Chromosome"/>
</dbReference>
<keyword evidence="1" id="KW-0812">Transmembrane</keyword>
<sequence length="180" mass="18930">MRVAVFIVLAVVAVAAGIAVFTVNSMARATVALAVSFVAVGTTILLIDAEYLGVITILMMLMEMGIMAVFMIMYMMNPAGLMPMSMLHNKRGALGISIGVFLLLAAGVLLTPWPQRRGQPPADVTHALGEAIMGSKMLVMMTVSAVLFATMVCALVLATGRGRYDHDEPPTLVDEAGSGS</sequence>
<dbReference type="InterPro" id="IPR001457">
    <property type="entry name" value="NADH_UbQ/plastoQ_OxRdtase_su6"/>
</dbReference>
<dbReference type="GO" id="GO:0008137">
    <property type="term" value="F:NADH dehydrogenase (ubiquinone) activity"/>
    <property type="evidence" value="ECO:0007669"/>
    <property type="project" value="UniProtKB-UniRule"/>
</dbReference>
<accession>A0A9Q9ITB4</accession>
<protein>
    <recommendedName>
        <fullName evidence="1">NADH-quinone oxidoreductase subunit J</fullName>
        <ecNumber evidence="1">7.1.1.-</ecNumber>
    </recommendedName>
</protein>
<dbReference type="EMBL" id="CP073767">
    <property type="protein sequence ID" value="UWZ58573.1"/>
    <property type="molecule type" value="Genomic_DNA"/>
</dbReference>
<keyword evidence="1" id="KW-0472">Membrane</keyword>
<dbReference type="GO" id="GO:0048038">
    <property type="term" value="F:quinone binding"/>
    <property type="evidence" value="ECO:0007669"/>
    <property type="project" value="UniProtKB-UniRule"/>
</dbReference>
<comment type="catalytic activity">
    <reaction evidence="1">
        <text>a quinone + NADH + 5 H(+)(in) = a quinol + NAD(+) + 4 H(+)(out)</text>
        <dbReference type="Rhea" id="RHEA:57888"/>
        <dbReference type="ChEBI" id="CHEBI:15378"/>
        <dbReference type="ChEBI" id="CHEBI:24646"/>
        <dbReference type="ChEBI" id="CHEBI:57540"/>
        <dbReference type="ChEBI" id="CHEBI:57945"/>
        <dbReference type="ChEBI" id="CHEBI:132124"/>
    </reaction>
</comment>
<dbReference type="InterPro" id="IPR042106">
    <property type="entry name" value="Nuo/plastoQ_OxRdtase_6_NuoJ"/>
</dbReference>
<reference evidence="2" key="1">
    <citation type="submission" date="2021-04" db="EMBL/GenBank/DDBJ databases">
        <title>Dactylosporangium aurantiacum NRRL B-8018 full assembly.</title>
        <authorList>
            <person name="Hartkoorn R.C."/>
            <person name="Beaudoing E."/>
            <person name="Hot D."/>
        </authorList>
    </citation>
    <scope>NUCLEOTIDE SEQUENCE</scope>
    <source>
        <strain evidence="2">NRRL B-8018</strain>
    </source>
</reference>
<gene>
    <name evidence="2" type="ORF">Daura_21800</name>
</gene>
<keyword evidence="1" id="KW-0520">NAD</keyword>
<dbReference type="AlphaFoldDB" id="A0A9Q9ITB4"/>
<dbReference type="GO" id="GO:0005886">
    <property type="term" value="C:plasma membrane"/>
    <property type="evidence" value="ECO:0007669"/>
    <property type="project" value="UniProtKB-SubCell"/>
</dbReference>
<dbReference type="OrthoDB" id="3401830at2"/>
<proteinExistence type="inferred from homology"/>
<evidence type="ECO:0000313" key="2">
    <source>
        <dbReference type="EMBL" id="UWZ58573.1"/>
    </source>
</evidence>
<feature type="transmembrane region" description="Helical" evidence="1">
    <location>
        <begin position="94"/>
        <end position="113"/>
    </location>
</feature>
<keyword evidence="3" id="KW-1185">Reference proteome</keyword>
<feature type="transmembrane region" description="Helical" evidence="1">
    <location>
        <begin position="29"/>
        <end position="47"/>
    </location>
</feature>